<reference evidence="11" key="1">
    <citation type="journal article" date="2021" name="PeerJ">
        <title>Extensive microbial diversity within the chicken gut microbiome revealed by metagenomics and culture.</title>
        <authorList>
            <person name="Gilroy R."/>
            <person name="Ravi A."/>
            <person name="Getino M."/>
            <person name="Pursley I."/>
            <person name="Horton D.L."/>
            <person name="Alikhan N.F."/>
            <person name="Baker D."/>
            <person name="Gharbi K."/>
            <person name="Hall N."/>
            <person name="Watson M."/>
            <person name="Adriaenssens E.M."/>
            <person name="Foster-Nyarko E."/>
            <person name="Jarju S."/>
            <person name="Secka A."/>
            <person name="Antonio M."/>
            <person name="Oren A."/>
            <person name="Chaudhuri R.R."/>
            <person name="La Ragione R."/>
            <person name="Hildebrand F."/>
            <person name="Pallen M.J."/>
        </authorList>
    </citation>
    <scope>NUCLEOTIDE SEQUENCE</scope>
    <source>
        <strain evidence="11">9264</strain>
    </source>
</reference>
<dbReference type="CDD" id="cd00082">
    <property type="entry name" value="HisKA"/>
    <property type="match status" value="1"/>
</dbReference>
<dbReference type="EMBL" id="DWUQ01000084">
    <property type="protein sequence ID" value="HJD44219.1"/>
    <property type="molecule type" value="Genomic_DNA"/>
</dbReference>
<evidence type="ECO:0000256" key="6">
    <source>
        <dbReference type="ARBA" id="ARBA00022777"/>
    </source>
</evidence>
<evidence type="ECO:0000256" key="9">
    <source>
        <dbReference type="SAM" id="Phobius"/>
    </source>
</evidence>
<keyword evidence="8" id="KW-0902">Two-component regulatory system</keyword>
<dbReference type="PANTHER" id="PTHR42878">
    <property type="entry name" value="TWO-COMPONENT HISTIDINE KINASE"/>
    <property type="match status" value="1"/>
</dbReference>
<reference evidence="11" key="2">
    <citation type="submission" date="2021-04" db="EMBL/GenBank/DDBJ databases">
        <authorList>
            <person name="Gilroy R."/>
        </authorList>
    </citation>
    <scope>NUCLEOTIDE SEQUENCE</scope>
    <source>
        <strain evidence="11">9264</strain>
    </source>
</reference>
<dbReference type="InterPro" id="IPR050351">
    <property type="entry name" value="BphY/WalK/GraS-like"/>
</dbReference>
<proteinExistence type="predicted"/>
<dbReference type="SUPFAM" id="SSF55874">
    <property type="entry name" value="ATPase domain of HSP90 chaperone/DNA topoisomerase II/histidine kinase"/>
    <property type="match status" value="1"/>
</dbReference>
<dbReference type="SMART" id="SM01080">
    <property type="entry name" value="CHASE2"/>
    <property type="match status" value="1"/>
</dbReference>
<dbReference type="SUPFAM" id="SSF47384">
    <property type="entry name" value="Homodimeric domain of signal transducing histidine kinase"/>
    <property type="match status" value="1"/>
</dbReference>
<sequence length="658" mass="73254">MQPLGTDSAFTTYALLTRQLKRQWWLMLLTLVTLSMLGTSFRHELRLQQFDNVLYDWAIRLQPSATTPSNIAIITIDDDSIAQLGFWPWRRTKHAELLPHLSEAKAVGFDVLFSEANPNFPQDDDAFAQAIATHGRVVLPLVIDPNTQTALPPFRPFDDAAAATGYINVYPDHDGVVRRLQLAQKTNHQAPYSHLIVALLQAAGEAQQARALLKNTHSAMRLLPFQVTTQPAFKLYRYADVLAGVYSPEEFANRYVLVGAWSSGLGDLFSTPLATPEQPLQPGVSILAHGLHSALTDNWIRVAPLWLLIVLNALPVVLVCVALLKRSPRQALALTAGLLMALLGCAWVGVYSLHIKLSIVPGLIATILAYPIWHWRSQETTLRYVDHELNVLSQQDPSLRTALSARHQAATLPARLSFLQHGIELLRDSQQRREQTLRFISHDMRAPQNAILALIALTRAQNHSNSAQTLASETLLTIEHYAQTTLRLVDEFMALAKAEAIQLEFNECNLNDLCAQCCDELWPLSEQKSIRIEFIEPDTPIYAFICEALYKRALLNLLDNALKYSAAQTTVRCTLSADSTHFSIQIQDQGWGIPAAQVATIFQPFQRAHTDRAEVPLGSGIGLAFVETVILRHQGTIHCSSQEQVGTTFSIRQPLQPV</sequence>
<feature type="domain" description="Histidine kinase" evidence="10">
    <location>
        <begin position="439"/>
        <end position="657"/>
    </location>
</feature>
<dbReference type="InterPro" id="IPR003594">
    <property type="entry name" value="HATPase_dom"/>
</dbReference>
<dbReference type="Pfam" id="PF02518">
    <property type="entry name" value="HATPase_c"/>
    <property type="match status" value="1"/>
</dbReference>
<dbReference type="PRINTS" id="PR00344">
    <property type="entry name" value="BCTRLSENSOR"/>
</dbReference>
<keyword evidence="9" id="KW-0812">Transmembrane</keyword>
<dbReference type="Proteomes" id="UP000823889">
    <property type="component" value="Unassembled WGS sequence"/>
</dbReference>
<dbReference type="GO" id="GO:0000155">
    <property type="term" value="F:phosphorelay sensor kinase activity"/>
    <property type="evidence" value="ECO:0007669"/>
    <property type="project" value="InterPro"/>
</dbReference>
<dbReference type="Gene3D" id="1.10.287.130">
    <property type="match status" value="1"/>
</dbReference>
<evidence type="ECO:0000313" key="12">
    <source>
        <dbReference type="Proteomes" id="UP000823889"/>
    </source>
</evidence>
<dbReference type="GO" id="GO:0000156">
    <property type="term" value="F:phosphorelay response regulator activity"/>
    <property type="evidence" value="ECO:0007669"/>
    <property type="project" value="TreeGrafter"/>
</dbReference>
<evidence type="ECO:0000256" key="3">
    <source>
        <dbReference type="ARBA" id="ARBA00022553"/>
    </source>
</evidence>
<gene>
    <name evidence="11" type="ORF">H9906_04220</name>
</gene>
<dbReference type="Gene3D" id="3.30.565.10">
    <property type="entry name" value="Histidine kinase-like ATPase, C-terminal domain"/>
    <property type="match status" value="1"/>
</dbReference>
<evidence type="ECO:0000256" key="5">
    <source>
        <dbReference type="ARBA" id="ARBA00022741"/>
    </source>
</evidence>
<evidence type="ECO:0000256" key="2">
    <source>
        <dbReference type="ARBA" id="ARBA00012438"/>
    </source>
</evidence>
<dbReference type="AlphaFoldDB" id="A0A9D2RHT1"/>
<keyword evidence="4" id="KW-0808">Transferase</keyword>
<dbReference type="InterPro" id="IPR036890">
    <property type="entry name" value="HATPase_C_sf"/>
</dbReference>
<dbReference type="GO" id="GO:0007234">
    <property type="term" value="P:osmosensory signaling via phosphorelay pathway"/>
    <property type="evidence" value="ECO:0007669"/>
    <property type="project" value="TreeGrafter"/>
</dbReference>
<dbReference type="EC" id="2.7.13.3" evidence="2"/>
<dbReference type="PANTHER" id="PTHR42878:SF7">
    <property type="entry name" value="SENSOR HISTIDINE KINASE GLRK"/>
    <property type="match status" value="1"/>
</dbReference>
<keyword evidence="6" id="KW-0418">Kinase</keyword>
<dbReference type="InterPro" id="IPR007890">
    <property type="entry name" value="CHASE2"/>
</dbReference>
<evidence type="ECO:0000256" key="7">
    <source>
        <dbReference type="ARBA" id="ARBA00022840"/>
    </source>
</evidence>
<dbReference type="GO" id="GO:0005524">
    <property type="term" value="F:ATP binding"/>
    <property type="evidence" value="ECO:0007669"/>
    <property type="project" value="UniProtKB-KW"/>
</dbReference>
<dbReference type="CDD" id="cd00075">
    <property type="entry name" value="HATPase"/>
    <property type="match status" value="1"/>
</dbReference>
<evidence type="ECO:0000259" key="10">
    <source>
        <dbReference type="PROSITE" id="PS50109"/>
    </source>
</evidence>
<dbReference type="InterPro" id="IPR003661">
    <property type="entry name" value="HisK_dim/P_dom"/>
</dbReference>
<evidence type="ECO:0000256" key="8">
    <source>
        <dbReference type="ARBA" id="ARBA00023012"/>
    </source>
</evidence>
<dbReference type="PROSITE" id="PS50109">
    <property type="entry name" value="HIS_KIN"/>
    <property type="match status" value="1"/>
</dbReference>
<keyword evidence="7" id="KW-0067">ATP-binding</keyword>
<keyword evidence="3" id="KW-0597">Phosphoprotein</keyword>
<accession>A0A9D2RHT1</accession>
<keyword evidence="9" id="KW-1133">Transmembrane helix</keyword>
<dbReference type="InterPro" id="IPR005467">
    <property type="entry name" value="His_kinase_dom"/>
</dbReference>
<organism evidence="11 12">
    <name type="scientific">Candidatus Paenalcaligenes intestinipullorum</name>
    <dbReference type="NCBI Taxonomy" id="2838718"/>
    <lineage>
        <taxon>Bacteria</taxon>
        <taxon>Pseudomonadati</taxon>
        <taxon>Pseudomonadota</taxon>
        <taxon>Betaproteobacteria</taxon>
        <taxon>Burkholderiales</taxon>
        <taxon>Alcaligenaceae</taxon>
        <taxon>Paenalcaligenes</taxon>
    </lineage>
</organism>
<name>A0A9D2RHT1_9BURK</name>
<evidence type="ECO:0000256" key="1">
    <source>
        <dbReference type="ARBA" id="ARBA00000085"/>
    </source>
</evidence>
<comment type="caution">
    <text evidence="11">The sequence shown here is derived from an EMBL/GenBank/DDBJ whole genome shotgun (WGS) entry which is preliminary data.</text>
</comment>
<evidence type="ECO:0000256" key="4">
    <source>
        <dbReference type="ARBA" id="ARBA00022679"/>
    </source>
</evidence>
<dbReference type="InterPro" id="IPR036097">
    <property type="entry name" value="HisK_dim/P_sf"/>
</dbReference>
<dbReference type="SMART" id="SM00387">
    <property type="entry name" value="HATPase_c"/>
    <property type="match status" value="1"/>
</dbReference>
<dbReference type="InterPro" id="IPR004358">
    <property type="entry name" value="Sig_transdc_His_kin-like_C"/>
</dbReference>
<dbReference type="GO" id="GO:0030295">
    <property type="term" value="F:protein kinase activator activity"/>
    <property type="evidence" value="ECO:0007669"/>
    <property type="project" value="TreeGrafter"/>
</dbReference>
<feature type="transmembrane region" description="Helical" evidence="9">
    <location>
        <begin position="331"/>
        <end position="349"/>
    </location>
</feature>
<comment type="catalytic activity">
    <reaction evidence="1">
        <text>ATP + protein L-histidine = ADP + protein N-phospho-L-histidine.</text>
        <dbReference type="EC" id="2.7.13.3"/>
    </reaction>
</comment>
<protein>
    <recommendedName>
        <fullName evidence="2">histidine kinase</fullName>
        <ecNumber evidence="2">2.7.13.3</ecNumber>
    </recommendedName>
</protein>
<dbReference type="Pfam" id="PF05226">
    <property type="entry name" value="CHASE2"/>
    <property type="match status" value="1"/>
</dbReference>
<feature type="transmembrane region" description="Helical" evidence="9">
    <location>
        <begin position="305"/>
        <end position="324"/>
    </location>
</feature>
<keyword evidence="9" id="KW-0472">Membrane</keyword>
<evidence type="ECO:0000313" key="11">
    <source>
        <dbReference type="EMBL" id="HJD44219.1"/>
    </source>
</evidence>
<keyword evidence="5" id="KW-0547">Nucleotide-binding</keyword>